<protein>
    <submittedName>
        <fullName evidence="2">Uncharacterized protein</fullName>
    </submittedName>
</protein>
<proteinExistence type="predicted"/>
<organism evidence="2 3">
    <name type="scientific">Volvox africanus</name>
    <dbReference type="NCBI Taxonomy" id="51714"/>
    <lineage>
        <taxon>Eukaryota</taxon>
        <taxon>Viridiplantae</taxon>
        <taxon>Chlorophyta</taxon>
        <taxon>core chlorophytes</taxon>
        <taxon>Chlorophyceae</taxon>
        <taxon>CS clade</taxon>
        <taxon>Chlamydomonadales</taxon>
        <taxon>Volvocaceae</taxon>
        <taxon>Volvox</taxon>
    </lineage>
</organism>
<evidence type="ECO:0000313" key="3">
    <source>
        <dbReference type="Proteomes" id="UP000747399"/>
    </source>
</evidence>
<feature type="non-terminal residue" evidence="2">
    <location>
        <position position="207"/>
    </location>
</feature>
<feature type="region of interest" description="Disordered" evidence="1">
    <location>
        <begin position="56"/>
        <end position="104"/>
    </location>
</feature>
<feature type="compositionally biased region" description="Low complexity" evidence="1">
    <location>
        <begin position="63"/>
        <end position="98"/>
    </location>
</feature>
<dbReference type="Proteomes" id="UP000747399">
    <property type="component" value="Unassembled WGS sequence"/>
</dbReference>
<keyword evidence="3" id="KW-1185">Reference proteome</keyword>
<gene>
    <name evidence="2" type="ORF">Vafri_16549</name>
</gene>
<sequence>MRPLLSDIAVVLDLPGSPQTTWNWCTAVGDDIDAEGGRIHVLDRAVGPMDRRSIESLSRQLEQPQQQPQWQLQQQPQQQPQWQPQQPQQQQPQWQQQQSGPSGSHTALRQFLMSFIRQQDLVACATMLEGSQTSGGRGVDGATGTAASRAIIETGVGVEGAMTAPEAMATWAAGAEADTWSLVSGATGSALAQPSSPPAGLTMVHSS</sequence>
<reference evidence="2" key="1">
    <citation type="journal article" date="2021" name="Proc. Natl. Acad. Sci. U.S.A.">
        <title>Three genomes in the algal genus Volvox reveal the fate of a haploid sex-determining region after a transition to homothallism.</title>
        <authorList>
            <person name="Yamamoto K."/>
            <person name="Hamaji T."/>
            <person name="Kawai-Toyooka H."/>
            <person name="Matsuzaki R."/>
            <person name="Takahashi F."/>
            <person name="Nishimura Y."/>
            <person name="Kawachi M."/>
            <person name="Noguchi H."/>
            <person name="Minakuchi Y."/>
            <person name="Umen J.G."/>
            <person name="Toyoda A."/>
            <person name="Nozaki H."/>
        </authorList>
    </citation>
    <scope>NUCLEOTIDE SEQUENCE</scope>
    <source>
        <strain evidence="2">NIES-3780</strain>
    </source>
</reference>
<evidence type="ECO:0000313" key="2">
    <source>
        <dbReference type="EMBL" id="GIL62259.1"/>
    </source>
</evidence>
<evidence type="ECO:0000256" key="1">
    <source>
        <dbReference type="SAM" id="MobiDB-lite"/>
    </source>
</evidence>
<name>A0A8J4F9S5_9CHLO</name>
<dbReference type="AlphaFoldDB" id="A0A8J4F9S5"/>
<accession>A0A8J4F9S5</accession>
<comment type="caution">
    <text evidence="2">The sequence shown here is derived from an EMBL/GenBank/DDBJ whole genome shotgun (WGS) entry which is preliminary data.</text>
</comment>
<dbReference type="EMBL" id="BNCO01000050">
    <property type="protein sequence ID" value="GIL62259.1"/>
    <property type="molecule type" value="Genomic_DNA"/>
</dbReference>